<feature type="compositionally biased region" description="Acidic residues" evidence="2">
    <location>
        <begin position="2260"/>
        <end position="2269"/>
    </location>
</feature>
<dbReference type="EMBL" id="CAJJDN010000157">
    <property type="protein sequence ID" value="CAD8125234.1"/>
    <property type="molecule type" value="Genomic_DNA"/>
</dbReference>
<dbReference type="PANTHER" id="PTHR24006">
    <property type="entry name" value="UBIQUITIN CARBOXYL-TERMINAL HYDROLASE"/>
    <property type="match status" value="1"/>
</dbReference>
<feature type="domain" description="USP" evidence="3">
    <location>
        <begin position="1412"/>
        <end position="1758"/>
    </location>
</feature>
<dbReference type="GO" id="GO:0005829">
    <property type="term" value="C:cytosol"/>
    <property type="evidence" value="ECO:0007669"/>
    <property type="project" value="TreeGrafter"/>
</dbReference>
<comment type="caution">
    <text evidence="4">The sequence shown here is derived from an EMBL/GenBank/DDBJ whole genome shotgun (WGS) entry which is preliminary data.</text>
</comment>
<accession>A0A8S1RD37</accession>
<keyword evidence="5" id="KW-1185">Reference proteome</keyword>
<feature type="region of interest" description="Disordered" evidence="2">
    <location>
        <begin position="2249"/>
        <end position="2269"/>
    </location>
</feature>
<evidence type="ECO:0000313" key="5">
    <source>
        <dbReference type="Proteomes" id="UP000692954"/>
    </source>
</evidence>
<evidence type="ECO:0000313" key="4">
    <source>
        <dbReference type="EMBL" id="CAD8125234.1"/>
    </source>
</evidence>
<evidence type="ECO:0000256" key="2">
    <source>
        <dbReference type="SAM" id="MobiDB-lite"/>
    </source>
</evidence>
<gene>
    <name evidence="4" type="ORF">PSON_ATCC_30995.1.T1570069</name>
</gene>
<reference evidence="4" key="1">
    <citation type="submission" date="2021-01" db="EMBL/GenBank/DDBJ databases">
        <authorList>
            <consortium name="Genoscope - CEA"/>
            <person name="William W."/>
        </authorList>
    </citation>
    <scope>NUCLEOTIDE SEQUENCE</scope>
</reference>
<keyword evidence="1" id="KW-0175">Coiled coil</keyword>
<name>A0A8S1RD37_9CILI</name>
<dbReference type="InterPro" id="IPR028889">
    <property type="entry name" value="USP"/>
</dbReference>
<evidence type="ECO:0000256" key="1">
    <source>
        <dbReference type="SAM" id="Coils"/>
    </source>
</evidence>
<dbReference type="FunFam" id="3.90.70.10:FF:000022">
    <property type="entry name" value="Ubiquitin carboxyl-terminal hydrolase 24"/>
    <property type="match status" value="1"/>
</dbReference>
<dbReference type="InterPro" id="IPR050164">
    <property type="entry name" value="Peptidase_C19"/>
</dbReference>
<evidence type="ECO:0000259" key="3">
    <source>
        <dbReference type="PROSITE" id="PS50235"/>
    </source>
</evidence>
<proteinExistence type="predicted"/>
<dbReference type="PROSITE" id="PS50235">
    <property type="entry name" value="USP_3"/>
    <property type="match status" value="1"/>
</dbReference>
<dbReference type="PROSITE" id="PS00973">
    <property type="entry name" value="USP_2"/>
    <property type="match status" value="1"/>
</dbReference>
<dbReference type="Proteomes" id="UP000692954">
    <property type="component" value="Unassembled WGS sequence"/>
</dbReference>
<dbReference type="PANTHER" id="PTHR24006:SF827">
    <property type="entry name" value="UBIQUITIN CARBOXYL-TERMINAL HYDROLASE 34"/>
    <property type="match status" value="1"/>
</dbReference>
<dbReference type="GO" id="GO:0004843">
    <property type="term" value="F:cysteine-type deubiquitinase activity"/>
    <property type="evidence" value="ECO:0007669"/>
    <property type="project" value="InterPro"/>
</dbReference>
<dbReference type="InterPro" id="IPR001394">
    <property type="entry name" value="Peptidase_C19_UCH"/>
</dbReference>
<dbReference type="Pfam" id="PF00443">
    <property type="entry name" value="UCH"/>
    <property type="match status" value="1"/>
</dbReference>
<feature type="coiled-coil region" evidence="1">
    <location>
        <begin position="992"/>
        <end position="1019"/>
    </location>
</feature>
<feature type="compositionally biased region" description="Polar residues" evidence="2">
    <location>
        <begin position="2249"/>
        <end position="2259"/>
    </location>
</feature>
<dbReference type="InterPro" id="IPR018200">
    <property type="entry name" value="USP_CS"/>
</dbReference>
<dbReference type="PROSITE" id="PS00972">
    <property type="entry name" value="USP_1"/>
    <property type="match status" value="1"/>
</dbReference>
<protein>
    <recommendedName>
        <fullName evidence="3">USP domain-containing protein</fullName>
    </recommendedName>
</protein>
<sequence>MNSQNSIDYEDFTLVDVDSSYKKIQHFLEYNAVFVLNHTSIQKVAQNGQWIQCLSDLEKELKALLSDRVINLQYLPQYLNQRLQPFIIFILNKIIYDQRRLKLQCYLNEILFLVQKLAFKIWKQYPIQVLSLFKEIHNLQTIEFYNSRITELQVYNQCITQFYNERILYNLSNEVEINIDQQQMQSFYPLINEVLDQLYLELNVYNFSPFQRMQIHYFYKNGGFDLLNDSFNHFTLKHLDYLHIQQYFKKYIDKHVYMKYFQHLNFWSLAYKLSDDDIKNSTEKYLNQFILFTPTLISNQNMSQDKQTQQILFQMRIYLLCLRCSSIQKRIYGLQQLGNIIIINNNLTSTQNFKNNNQVVLNFLVENQVFQDLFGEKSHYELINHSFPIVKFLYLNKSIKGEDLVTIFKLARGKHETWMHTEILNIEDVQIMLQNIKSNPIGLDGLNFIKSLGRNEYLSNGFVNNAKDCVVIDSKYKKQKLNTQDDYKVIQFGDCTNQENKSCEENILSQQKSKQQLQIKNQIVEYLFIVVHEQCNNLIGKTAFDIAIELICYHFQCLRIQYLIIAIEALNSNQTQLSIYHYFIMIQQIIQSSYPISKFQNSIQLLIWMQQTFDVKFNYLKLIQREKLKSLKKVENEYLQVITQCVNFYEFLNQNSKIKQYELQLLWKLLQENARCLEEKDLFFNWSFRQTNLEQDAIEWLLFEIIKQQQKSQSMLRCLIKLFLHFNVKLKVMKKNNDDEYELLDQNMIGIDVLWRIFHSQPELYNQLSDFFIKLLKMQSNSNILNNLKQYYLNELFSQIQNPTSIQLVIQLLEAFEGFMLMDQEEKILINILNNCSNALNPKKQEILISSNLQVYHAKQIIGQKLNPQMKPEGFDIFCKGTIFKDHKTLKDYKVNSKLTFILSNRDYNETHQKLDQDVNEKIKKIQDIVNIYNKQYILSILKDRNWDVDHAVEDLLEKGDQLYIEYQQKNINLVTLNKIENNSSFAFLISNQYIEQLFKQLNQENQELNEKIWSILQMIPSNQQVYQLIESSQNDWSKLFIVDNKYRLQYHLQILKEQLSCDYAEEQDYYKNLRHNFLSKGGLQLLLNNLDQPKEILLIILDIFQMYLNSYAINQIIDNDYICLLKLKQTNQIASLFLVQNLLQDNEIQALQTQNQLFVYDKIDIQINWDNLLQNLFQRIDIEQCYTTILCVLYIKPNLLSQQIPINKLFQLLTNKSSEQRKLSAIFILTLNSIAQKFGYDLSKQLLIEFIKRETEQLELFIVIGELIEQANDISFLKTQDLVLQILNFIKSRQIIESPFRENEDKLLQGNLLLLKSLLKRDSTLSENLIDDEFSQYIYECLFEMQNNYSIYPIYKRNNTRKRAFDLLLELSKIKKHLFRILYLIQKNQSMAYISSDQYCEFGIKGSHGYVGLYNEGATCYINSLLQQLFMNIQFRKGILNGQILIRDDDDKLIPLVIQNPCLLSQEQIKDLNDHTLFQLQFVFIQLQESVKQYINPIQFIKTLQGFDGQYINPIIQGDCNEFFNLLILKLESDLKPTLQSNLINQSFGGTLVNEIKSQEINCDFQKETEEPFLTVSVEIKNKQNLFEALDFFVKSDVLDGENQYFCDEVQRKIDVEKRCYFLKLPKTFIFHLKRFEFDINTNTRSKINDYCEFPLEINMFKWTRDNIVEHKQLDNFQEYQYMLKGVLVHTGCAEGGHYFSYIKDNQNLWFEFNDKLILPFDILNLNEQCFGGNSNKDNQWGMQNSKNAYMLFYEKVIQSEHETQVEIEDLGEEEQKRDLDIENNNEIYLRNEVIRQNTLYLMNKLLNDQEYINFLQRLLQFGIENIESYYQFELLKLFTVFTFKLFLQNKNQQIFQNNIRILNNSYYKNSQACLQLVEYWTQNKQILIELLVESQTIESAQVLNLVIEQARKMNVSSVDKFFVCYLSELLPIIRYNVKKGVYYFDVISHNLDSDEGLLKQIQQNGYFNKFYSILKEKIQLLQGSNYLKIVLTNYESLILICEILGKVIQSCITIGMQQCNIQGLCPTYCQKGQLNLNIDQLWIEELFENDDFRRYILSMVQHQKKLVQMIKHICWNDQNISYRVIEQIVVQILDYNNKWQQLEQITDVLIEILNIEDELQEFRIKFIFSYEQDLKSQIRGTTIMQTIQKDDLNYGIGIICMIAQLGTSVFGMSEYLNQNKEDFEFTVYKLKMNLNYQYTIDYPVEKIGIAIKQLQSIFKLEVDINFEEDDNQKQFSKDDNQKQFDRVSQNLSDQAQVDNDETNEISE</sequence>
<dbReference type="GO" id="GO:0005634">
    <property type="term" value="C:nucleus"/>
    <property type="evidence" value="ECO:0007669"/>
    <property type="project" value="TreeGrafter"/>
</dbReference>
<dbReference type="GO" id="GO:0016579">
    <property type="term" value="P:protein deubiquitination"/>
    <property type="evidence" value="ECO:0007669"/>
    <property type="project" value="InterPro"/>
</dbReference>
<dbReference type="OrthoDB" id="303263at2759"/>
<organism evidence="4 5">
    <name type="scientific">Paramecium sonneborni</name>
    <dbReference type="NCBI Taxonomy" id="65129"/>
    <lineage>
        <taxon>Eukaryota</taxon>
        <taxon>Sar</taxon>
        <taxon>Alveolata</taxon>
        <taxon>Ciliophora</taxon>
        <taxon>Intramacronucleata</taxon>
        <taxon>Oligohymenophorea</taxon>
        <taxon>Peniculida</taxon>
        <taxon>Parameciidae</taxon>
        <taxon>Paramecium</taxon>
    </lineage>
</organism>